<feature type="transmembrane region" description="Helical" evidence="1">
    <location>
        <begin position="177"/>
        <end position="200"/>
    </location>
</feature>
<evidence type="ECO:0000313" key="3">
    <source>
        <dbReference type="Proteomes" id="UP000001017"/>
    </source>
</evidence>
<keyword evidence="1" id="KW-0472">Membrane</keyword>
<keyword evidence="1" id="KW-1133">Transmembrane helix</keyword>
<dbReference type="HOGENOM" id="CLU_1323976_0_0_2"/>
<dbReference type="PaxDb" id="273116-14324359"/>
<dbReference type="AlphaFoldDB" id="Q97CF6"/>
<sequence>MIVMDVNQAIEIAKNEIQSRFNVTDVIIKSSALRNGIWQIKTSFILNNEQKYYVININNDTSEIIDMHEAKMVEGNAGSSRTLVTVAYAISILSVIAYIISIAIISLDGIASTHMYSSYGGQGIGYTNVATGALVGLISILVFLIIFLVIDIYIVVRISKIRSYIINGDYESAYQKNSVGFGVVALIFGGLLTGILLLIARGDLERAANS</sequence>
<dbReference type="eggNOG" id="arCOG05354">
    <property type="taxonomic scope" value="Archaea"/>
</dbReference>
<feature type="transmembrane region" description="Helical" evidence="1">
    <location>
        <begin position="131"/>
        <end position="156"/>
    </location>
</feature>
<name>Q97CF6_THEVO</name>
<reference evidence="2 3" key="1">
    <citation type="journal article" date="1999" name="Proc. Jpn. Acad.">
        <title>Determination of the complete genomic DNA sequence of Thermoplasma volvanium GSS1.</title>
        <authorList>
            <person name="Kawashima T."/>
            <person name="Yamamoto Y."/>
            <person name="Aramaki H."/>
            <person name="Nunoshiba T."/>
            <person name="Kawamoto T."/>
            <person name="Watanabe K."/>
            <person name="Yamazaki M."/>
            <person name="Kanehori K."/>
            <person name="Amano N."/>
            <person name="Ohya Y."/>
            <person name="Makino K."/>
            <person name="Suzuki M."/>
        </authorList>
    </citation>
    <scope>NUCLEOTIDE SEQUENCE [LARGE SCALE GENOMIC DNA]</scope>
    <source>
        <strain evidence="3">ATCC 51530 / DSM 4299 / JCM 9571 / NBRC 15438 / GSS1</strain>
    </source>
</reference>
<accession>Q97CF6</accession>
<organism evidence="2 3">
    <name type="scientific">Thermoplasma volcanium (strain ATCC 51530 / DSM 4299 / JCM 9571 / NBRC 15438 / GSS1)</name>
    <dbReference type="NCBI Taxonomy" id="273116"/>
    <lineage>
        <taxon>Archaea</taxon>
        <taxon>Methanobacteriati</taxon>
        <taxon>Thermoplasmatota</taxon>
        <taxon>Thermoplasmata</taxon>
        <taxon>Thermoplasmatales</taxon>
        <taxon>Thermoplasmataceae</taxon>
        <taxon>Thermoplasma</taxon>
    </lineage>
</organism>
<dbReference type="KEGG" id="tvo:TVG0150464"/>
<evidence type="ECO:0000313" key="2">
    <source>
        <dbReference type="EMBL" id="BAB59287.1"/>
    </source>
</evidence>
<dbReference type="Proteomes" id="UP000001017">
    <property type="component" value="Chromosome"/>
</dbReference>
<reference evidence="2 3" key="2">
    <citation type="journal article" date="2000" name="Proc. Natl. Acad. Sci. U.S.A.">
        <title>Archaeal adaptation to higher temperatures revealed by genomic sequence of Thermoplasma volcanium.</title>
        <authorList>
            <person name="Kawashima T."/>
            <person name="Amano N."/>
            <person name="Koike H."/>
            <person name="Makino S."/>
            <person name="Higuchi S."/>
            <person name="Kawashima-Ohya Y."/>
            <person name="Watanabe K."/>
            <person name="Yamazaki M."/>
            <person name="Kanehori K."/>
            <person name="Kawamoto T."/>
            <person name="Nunoshiba T."/>
            <person name="Yamamoto Y."/>
            <person name="Aramaki H."/>
            <person name="Makino K."/>
            <person name="Suzuki M."/>
        </authorList>
    </citation>
    <scope>NUCLEOTIDE SEQUENCE [LARGE SCALE GENOMIC DNA]</scope>
    <source>
        <strain evidence="3">ATCC 51530 / DSM 4299 / JCM 9571 / NBRC 15438 / GSS1</strain>
    </source>
</reference>
<keyword evidence="3" id="KW-1185">Reference proteome</keyword>
<keyword evidence="1" id="KW-0812">Transmembrane</keyword>
<gene>
    <name evidence="2" type="ORF">TVG0150464</name>
</gene>
<proteinExistence type="predicted"/>
<dbReference type="EMBL" id="BA000011">
    <property type="protein sequence ID" value="BAB59287.1"/>
    <property type="molecule type" value="Genomic_DNA"/>
</dbReference>
<protein>
    <submittedName>
        <fullName evidence="2">Uncharacterized protein</fullName>
    </submittedName>
</protein>
<feature type="transmembrane region" description="Helical" evidence="1">
    <location>
        <begin position="86"/>
        <end position="111"/>
    </location>
</feature>
<evidence type="ECO:0000256" key="1">
    <source>
        <dbReference type="SAM" id="Phobius"/>
    </source>
</evidence>